<evidence type="ECO:0000313" key="4">
    <source>
        <dbReference type="EMBL" id="CAA6815963.1"/>
    </source>
</evidence>
<feature type="chain" id="PRO_5027852389" evidence="1">
    <location>
        <begin position="24"/>
        <end position="955"/>
    </location>
</feature>
<dbReference type="InterPro" id="IPR055353">
    <property type="entry name" value="DUF7619"/>
</dbReference>
<accession>A0A6S6T9I0</accession>
<organism evidence="4">
    <name type="scientific">uncultured Aureispira sp</name>
    <dbReference type="NCBI Taxonomy" id="1331704"/>
    <lineage>
        <taxon>Bacteria</taxon>
        <taxon>Pseudomonadati</taxon>
        <taxon>Bacteroidota</taxon>
        <taxon>Saprospiria</taxon>
        <taxon>Saprospirales</taxon>
        <taxon>Saprospiraceae</taxon>
        <taxon>Aureispira</taxon>
        <taxon>environmental samples</taxon>
    </lineage>
</organism>
<dbReference type="InterPro" id="IPR026444">
    <property type="entry name" value="Secre_tail"/>
</dbReference>
<feature type="domain" description="Secretion system C-terminal sorting" evidence="2">
    <location>
        <begin position="880"/>
        <end position="953"/>
    </location>
</feature>
<proteinExistence type="predicted"/>
<evidence type="ECO:0000259" key="2">
    <source>
        <dbReference type="Pfam" id="PF18962"/>
    </source>
</evidence>
<dbReference type="AlphaFoldDB" id="A0A6S6T9I0"/>
<sequence>MRLKNLILMATFFSLCLMTKSYGQGWEKYYQNDTLRGEAKTVARTSDNGFIISSREYLHNNTPRMNNELIKTDVNGDTLWIKKLDFTNNPNNVSNPISFSCIEQTTDGGYILGGVVSGSGTYLVKTDASGDTLWTKTYGIGSSYGLAIEQTADGGYILASNHVIKTDANGVVLWTKNYGYSGTAYASSLDQTTDGGYIITGIIQGAAGLGTPVYLVKTDAIGDTVWTQRYSLTVVGHNYGYEVQETSDGGYILGSMNGLSEAELTKVDGQGIVQWSQVYANTYDVKSLLQTNDGGYILVGNLDNRNNYILKTNNIGTVIWNREITHLSQVNRLRSYFVDAVVAGDGYAILGHQDALTYQNINHNDYNESIFLLRTDSLGQTITNNIKGNIFNDTSFDCLKDSGERNFEEVVVTAVGSNRTWYGTTDSLGNYCILVDTGSYVVTVDEPVYWQACANDVPVTITTVYTNDTIDFPLQAQVNCSMMEVDLAAPFIRRAGPGSAYMVNYCNNGTIDEINASVEVTIDADLDILSTSLPIASQVGNTLTFNIGNVNYGDCDHFTIQVRAKTTSLLGQTHCSQAHIFPDSLCLPAWTGGVIEPSVNCQNDSVAFRLENIGSGVFNSETYYVFEDHVIMRTGNTGNISSGGSFNLTMAADTGKTYRMSVPQNVGYPALLGDSIASVAIEGCVPYLTGAFNTGFITQFPNGNSAPSIAVDCQANRGSYDPNDKAAQPKGYDAQHYIYSYTDLDYKIRFQNTGTDTAFLVVIRDTISPLLDLSTLTMGASSHNYTWRVYGERVLEITYENILLPDSTTNEPASNGFVRYRIEQTTGNVVGDVIYNGADIYFDFNAPIQTNQTFHTIGENFVTIISSQSTILDELVEVKVYPNPFTQNATLEVEGKDYNELQLTLYDVSGRTVLETQAYSNNRIELSRGNLQPGIYFYQLLGDDALINTGKLIVQ</sequence>
<dbReference type="EMBL" id="CACVAQ010000232">
    <property type="protein sequence ID" value="CAA6815963.1"/>
    <property type="molecule type" value="Genomic_DNA"/>
</dbReference>
<dbReference type="PANTHER" id="PTHR42754:SF1">
    <property type="entry name" value="LIPOPROTEIN"/>
    <property type="match status" value="1"/>
</dbReference>
<keyword evidence="1" id="KW-0732">Signal</keyword>
<name>A0A6S6T9I0_9BACT</name>
<dbReference type="SUPFAM" id="SSF49464">
    <property type="entry name" value="Carboxypeptidase regulatory domain-like"/>
    <property type="match status" value="1"/>
</dbReference>
<feature type="signal peptide" evidence="1">
    <location>
        <begin position="1"/>
        <end position="23"/>
    </location>
</feature>
<dbReference type="Gene3D" id="2.60.40.10">
    <property type="entry name" value="Immunoglobulins"/>
    <property type="match status" value="1"/>
</dbReference>
<feature type="domain" description="DUF7619" evidence="3">
    <location>
        <begin position="721"/>
        <end position="855"/>
    </location>
</feature>
<dbReference type="NCBIfam" id="TIGR04183">
    <property type="entry name" value="Por_Secre_tail"/>
    <property type="match status" value="1"/>
</dbReference>
<dbReference type="Pfam" id="PF18962">
    <property type="entry name" value="Por_Secre_tail"/>
    <property type="match status" value="1"/>
</dbReference>
<reference evidence="4" key="1">
    <citation type="submission" date="2020-01" db="EMBL/GenBank/DDBJ databases">
        <authorList>
            <person name="Meier V. D."/>
            <person name="Meier V D."/>
        </authorList>
    </citation>
    <scope>NUCLEOTIDE SEQUENCE</scope>
    <source>
        <strain evidence="4">HLG_WM_MAG_10</strain>
    </source>
</reference>
<dbReference type="PANTHER" id="PTHR42754">
    <property type="entry name" value="ENDOGLUCANASE"/>
    <property type="match status" value="1"/>
</dbReference>
<dbReference type="InterPro" id="IPR013783">
    <property type="entry name" value="Ig-like_fold"/>
</dbReference>
<dbReference type="SUPFAM" id="SSF50998">
    <property type="entry name" value="Quinoprotein alcohol dehydrogenase-like"/>
    <property type="match status" value="1"/>
</dbReference>
<protein>
    <submittedName>
        <fullName evidence="4">Uncharacterized protein</fullName>
    </submittedName>
</protein>
<dbReference type="InterPro" id="IPR011047">
    <property type="entry name" value="Quinoprotein_ADH-like_sf"/>
</dbReference>
<evidence type="ECO:0000259" key="3">
    <source>
        <dbReference type="Pfam" id="PF24595"/>
    </source>
</evidence>
<dbReference type="Pfam" id="PF24595">
    <property type="entry name" value="DUF7619"/>
    <property type="match status" value="1"/>
</dbReference>
<evidence type="ECO:0000256" key="1">
    <source>
        <dbReference type="SAM" id="SignalP"/>
    </source>
</evidence>
<gene>
    <name evidence="4" type="ORF">HELGO_WM16871</name>
</gene>
<dbReference type="InterPro" id="IPR008969">
    <property type="entry name" value="CarboxyPept-like_regulatory"/>
</dbReference>